<proteinExistence type="predicted"/>
<evidence type="ECO:0000313" key="1">
    <source>
        <dbReference type="EMBL" id="QDS35871.1"/>
    </source>
</evidence>
<dbReference type="AlphaFoldDB" id="A0A517IAF7"/>
<reference evidence="1 2" key="1">
    <citation type="submission" date="2019-07" db="EMBL/GenBank/DDBJ databases">
        <title>Characterization of Brevibacillus brevis HK544, as a potential biocontrol agent.</title>
        <authorList>
            <person name="Kim H."/>
        </authorList>
    </citation>
    <scope>NUCLEOTIDE SEQUENCE [LARGE SCALE GENOMIC DNA]</scope>
    <source>
        <strain evidence="1 2">HK544</strain>
    </source>
</reference>
<evidence type="ECO:0000313" key="2">
    <source>
        <dbReference type="Proteomes" id="UP000317713"/>
    </source>
</evidence>
<dbReference type="RefSeq" id="WP_144617486.1">
    <property type="nucleotide sequence ID" value="NZ_CP042161.1"/>
</dbReference>
<protein>
    <submittedName>
        <fullName evidence="1">Uncharacterized protein</fullName>
    </submittedName>
</protein>
<dbReference type="EMBL" id="CP042161">
    <property type="protein sequence ID" value="QDS35871.1"/>
    <property type="molecule type" value="Genomic_DNA"/>
</dbReference>
<dbReference type="Proteomes" id="UP000317713">
    <property type="component" value="Chromosome"/>
</dbReference>
<accession>A0A517IAF7</accession>
<organism evidence="1 2">
    <name type="scientific">Brevibacillus brevis</name>
    <name type="common">Bacillus brevis</name>
    <dbReference type="NCBI Taxonomy" id="1393"/>
    <lineage>
        <taxon>Bacteria</taxon>
        <taxon>Bacillati</taxon>
        <taxon>Bacillota</taxon>
        <taxon>Bacilli</taxon>
        <taxon>Bacillales</taxon>
        <taxon>Paenibacillaceae</taxon>
        <taxon>Brevibacillus</taxon>
    </lineage>
</organism>
<name>A0A517IAF7_BREBE</name>
<gene>
    <name evidence="1" type="ORF">FPS98_18655</name>
</gene>
<sequence length="75" mass="8765">MRQVPDFPEYVERTEPIRQRGQEKLAFAVDESGIEWTVRDVIEELGLLVDGKATMNFEEFIEGIREQGRRLQRGV</sequence>